<protein>
    <submittedName>
        <fullName evidence="1">Uncharacterized protein</fullName>
    </submittedName>
</protein>
<dbReference type="Proteomes" id="UP000197090">
    <property type="component" value="Unassembled WGS sequence"/>
</dbReference>
<proteinExistence type="predicted"/>
<dbReference type="EMBL" id="NIVX01000086">
    <property type="protein sequence ID" value="OWQ72549.1"/>
    <property type="molecule type" value="Genomic_DNA"/>
</dbReference>
<dbReference type="RefSeq" id="WP_088497371.1">
    <property type="nucleotide sequence ID" value="NZ_JAJNEH010000003.1"/>
</dbReference>
<evidence type="ECO:0000313" key="1">
    <source>
        <dbReference type="EMBL" id="OWQ72549.1"/>
    </source>
</evidence>
<name>A0A246I322_STEMA</name>
<organism evidence="1 2">
    <name type="scientific">Stenotrophomonas maltophilia</name>
    <name type="common">Pseudomonas maltophilia</name>
    <name type="synonym">Xanthomonas maltophilia</name>
    <dbReference type="NCBI Taxonomy" id="40324"/>
    <lineage>
        <taxon>Bacteria</taxon>
        <taxon>Pseudomonadati</taxon>
        <taxon>Pseudomonadota</taxon>
        <taxon>Gammaproteobacteria</taxon>
        <taxon>Lysobacterales</taxon>
        <taxon>Lysobacteraceae</taxon>
        <taxon>Stenotrophomonas</taxon>
        <taxon>Stenotrophomonas maltophilia group</taxon>
    </lineage>
</organism>
<gene>
    <name evidence="1" type="ORF">CEE63_14335</name>
</gene>
<comment type="caution">
    <text evidence="1">The sequence shown here is derived from an EMBL/GenBank/DDBJ whole genome shotgun (WGS) entry which is preliminary data.</text>
</comment>
<dbReference type="AlphaFoldDB" id="A0A246I322"/>
<evidence type="ECO:0000313" key="2">
    <source>
        <dbReference type="Proteomes" id="UP000197090"/>
    </source>
</evidence>
<reference evidence="1 2" key="1">
    <citation type="submission" date="2017-06" db="EMBL/GenBank/DDBJ databases">
        <authorList>
            <person name="Kim H.J."/>
            <person name="Triplett B.A."/>
        </authorList>
    </citation>
    <scope>NUCLEOTIDE SEQUENCE [LARGE SCALE GENOMIC DNA]</scope>
    <source>
        <strain evidence="1 2">594</strain>
    </source>
</reference>
<sequence length="109" mass="11852">MELYWRLFTSCTSQQAAVKVAARMFEQAGLEVSNLHAEPYHKGGFVVSACSRHAAQSWPEFVVLALASAQCTGRGWLLSGSIAEELDAWSSHSLVSGVSSIHIQTEGRE</sequence>
<accession>A0A246I322</accession>